<comment type="caution">
    <text evidence="1">The sequence shown here is derived from an EMBL/GenBank/DDBJ whole genome shotgun (WGS) entry which is preliminary data.</text>
</comment>
<evidence type="ECO:0000313" key="1">
    <source>
        <dbReference type="EMBL" id="MCI14747.1"/>
    </source>
</evidence>
<proteinExistence type="predicted"/>
<sequence length="75" mass="7931">MSSLMVTSSATSKENPASFWMPRSLTASIAFSRSPTGSIKGESGIEELTEEEIKFSPEAGVTVVAGNFETDSLGR</sequence>
<reference evidence="1 2" key="1">
    <citation type="journal article" date="2018" name="Front. Plant Sci.">
        <title>Red Clover (Trifolium pratense) and Zigzag Clover (T. medium) - A Picture of Genomic Similarities and Differences.</title>
        <authorList>
            <person name="Dluhosova J."/>
            <person name="Istvanek J."/>
            <person name="Nedelnik J."/>
            <person name="Repkova J."/>
        </authorList>
    </citation>
    <scope>NUCLEOTIDE SEQUENCE [LARGE SCALE GENOMIC DNA]</scope>
    <source>
        <strain evidence="2">cv. 10/8</strain>
        <tissue evidence="1">Leaf</tissue>
    </source>
</reference>
<dbReference type="AlphaFoldDB" id="A0A392PSW4"/>
<protein>
    <submittedName>
        <fullName evidence="1">Uncharacterized protein</fullName>
    </submittedName>
</protein>
<dbReference type="EMBL" id="LXQA010093639">
    <property type="protein sequence ID" value="MCI14747.1"/>
    <property type="molecule type" value="Genomic_DNA"/>
</dbReference>
<keyword evidence="2" id="KW-1185">Reference proteome</keyword>
<name>A0A392PSW4_9FABA</name>
<dbReference type="Proteomes" id="UP000265520">
    <property type="component" value="Unassembled WGS sequence"/>
</dbReference>
<organism evidence="1 2">
    <name type="scientific">Trifolium medium</name>
    <dbReference type="NCBI Taxonomy" id="97028"/>
    <lineage>
        <taxon>Eukaryota</taxon>
        <taxon>Viridiplantae</taxon>
        <taxon>Streptophyta</taxon>
        <taxon>Embryophyta</taxon>
        <taxon>Tracheophyta</taxon>
        <taxon>Spermatophyta</taxon>
        <taxon>Magnoliopsida</taxon>
        <taxon>eudicotyledons</taxon>
        <taxon>Gunneridae</taxon>
        <taxon>Pentapetalae</taxon>
        <taxon>rosids</taxon>
        <taxon>fabids</taxon>
        <taxon>Fabales</taxon>
        <taxon>Fabaceae</taxon>
        <taxon>Papilionoideae</taxon>
        <taxon>50 kb inversion clade</taxon>
        <taxon>NPAAA clade</taxon>
        <taxon>Hologalegina</taxon>
        <taxon>IRL clade</taxon>
        <taxon>Trifolieae</taxon>
        <taxon>Trifolium</taxon>
    </lineage>
</organism>
<evidence type="ECO:0000313" key="2">
    <source>
        <dbReference type="Proteomes" id="UP000265520"/>
    </source>
</evidence>
<accession>A0A392PSW4</accession>